<comment type="caution">
    <text evidence="4">The sequence shown here is derived from an EMBL/GenBank/DDBJ whole genome shotgun (WGS) entry which is preliminary data.</text>
</comment>
<keyword evidence="3" id="KW-0732">Signal</keyword>
<dbReference type="SUPFAM" id="SSF53807">
    <property type="entry name" value="Helical backbone' metal receptor"/>
    <property type="match status" value="2"/>
</dbReference>
<dbReference type="Proteomes" id="UP000681870">
    <property type="component" value="Unassembled WGS sequence"/>
</dbReference>
<feature type="compositionally biased region" description="Basic and acidic residues" evidence="2">
    <location>
        <begin position="233"/>
        <end position="323"/>
    </location>
</feature>
<feature type="coiled-coil region" evidence="1">
    <location>
        <begin position="454"/>
        <end position="481"/>
    </location>
</feature>
<dbReference type="Gene3D" id="3.40.50.1980">
    <property type="entry name" value="Nitrogenase molybdenum iron protein domain"/>
    <property type="match status" value="3"/>
</dbReference>
<evidence type="ECO:0000256" key="3">
    <source>
        <dbReference type="SAM" id="SignalP"/>
    </source>
</evidence>
<evidence type="ECO:0000313" key="4">
    <source>
        <dbReference type="EMBL" id="MBS3681083.1"/>
    </source>
</evidence>
<sequence>MKYVKSILMLLFITLFIVGCSSADDNNSKQDSDGKKDSELTIYTSVYPFKYVVEEIAGDTATVKTVYPPGADAHTYEPTSKDIIDIADSDAFIYLGSRMESFSDSIAEALENQPVKLIEMGSYHELFHSGHDHDHDHGHHDHGDEPIEITGLSDHYHTDDSITLTAVVNMDTDEDHFHWFALNPGEKDWEIVDGQTSNHFEGKAEVDGQQIKVVLYGDDHEVVAESEPVTIAIDDHGHDHDHGDNEHGHDHDHDGDDEHGHNHDHDGDDEHGHSHNHDGDDEHGHSHNHDHDGDDEHGHNHDHDGDDDHGHNHDHDGDHEHGDSSNATGNVEIDGLLGHYHTGDAIKLTAILADGVDYDHTHWFVLNPGEEDWVEVEGQTSENYESEAEVKDQQIKVVFYGDDHEVVAESEPVVIEIDDHEGDHNPHIWTDPQRMIKIAEIIKDQLVEMNPDAEEMYNENLEALKEKLTDLDNNFIDLLSKKENKAIIVSHAAFGYWEERYGIEQIAIHGLSTAEEPSQKQLTEIINQSKEHNLDYVLFEQNSSNKLSEVVQKEIGATPITIHNLEVLTQEDIDNGEDYISLMERNLEVLDQVTK</sequence>
<evidence type="ECO:0000256" key="2">
    <source>
        <dbReference type="SAM" id="MobiDB-lite"/>
    </source>
</evidence>
<protein>
    <submittedName>
        <fullName evidence="4">Zinc ABC transporter substrate-binding protein</fullName>
    </submittedName>
</protein>
<gene>
    <name evidence="4" type="ORF">KGF86_12790</name>
</gene>
<evidence type="ECO:0000313" key="5">
    <source>
        <dbReference type="Proteomes" id="UP000681870"/>
    </source>
</evidence>
<evidence type="ECO:0000256" key="1">
    <source>
        <dbReference type="SAM" id="Coils"/>
    </source>
</evidence>
<feature type="region of interest" description="Disordered" evidence="2">
    <location>
        <begin position="128"/>
        <end position="147"/>
    </location>
</feature>
<dbReference type="EMBL" id="JAGXBY010000004">
    <property type="protein sequence ID" value="MBS3681083.1"/>
    <property type="molecule type" value="Genomic_DNA"/>
</dbReference>
<dbReference type="InterPro" id="IPR006127">
    <property type="entry name" value="ZnuA-like"/>
</dbReference>
<dbReference type="InterPro" id="IPR050492">
    <property type="entry name" value="Bact_metal-bind_prot9"/>
</dbReference>
<dbReference type="PANTHER" id="PTHR42953">
    <property type="entry name" value="HIGH-AFFINITY ZINC UPTAKE SYSTEM PROTEIN ZNUA-RELATED"/>
    <property type="match status" value="1"/>
</dbReference>
<feature type="region of interest" description="Disordered" evidence="2">
    <location>
        <begin position="233"/>
        <end position="330"/>
    </location>
</feature>
<organism evidence="4 5">
    <name type="scientific">Ornithinibacillus massiliensis</name>
    <dbReference type="NCBI Taxonomy" id="1944633"/>
    <lineage>
        <taxon>Bacteria</taxon>
        <taxon>Bacillati</taxon>
        <taxon>Bacillota</taxon>
        <taxon>Bacilli</taxon>
        <taxon>Bacillales</taxon>
        <taxon>Bacillaceae</taxon>
        <taxon>Ornithinibacillus</taxon>
    </lineage>
</organism>
<dbReference type="Pfam" id="PF01297">
    <property type="entry name" value="ZnuA"/>
    <property type="match status" value="2"/>
</dbReference>
<keyword evidence="5" id="KW-1185">Reference proteome</keyword>
<feature type="compositionally biased region" description="Basic and acidic residues" evidence="2">
    <location>
        <begin position="128"/>
        <end position="145"/>
    </location>
</feature>
<feature type="chain" id="PRO_5045406698" evidence="3">
    <location>
        <begin position="24"/>
        <end position="595"/>
    </location>
</feature>
<dbReference type="PROSITE" id="PS51257">
    <property type="entry name" value="PROKAR_LIPOPROTEIN"/>
    <property type="match status" value="1"/>
</dbReference>
<reference evidence="4 5" key="1">
    <citation type="submission" date="2021-05" db="EMBL/GenBank/DDBJ databases">
        <title>Ornithinibacillus massiliensis sp. nov.</title>
        <authorList>
            <person name="Iwaza R."/>
            <person name="Lagier J.-C."/>
            <person name="Raoult D."/>
        </authorList>
    </citation>
    <scope>NUCLEOTIDE SEQUENCE [LARGE SCALE GENOMIC DNA]</scope>
    <source>
        <strain evidence="4 5">Marseille-P3601</strain>
    </source>
</reference>
<proteinExistence type="predicted"/>
<accession>A0ABS5MFI7</accession>
<name>A0ABS5MFI7_9BACI</name>
<feature type="signal peptide" evidence="3">
    <location>
        <begin position="1"/>
        <end position="23"/>
    </location>
</feature>
<keyword evidence="1" id="KW-0175">Coiled coil</keyword>
<dbReference type="PANTHER" id="PTHR42953:SF8">
    <property type="entry name" value="ZINT DOMAIN-CONTAINING PROTEIN"/>
    <property type="match status" value="1"/>
</dbReference>
<dbReference type="RefSeq" id="WP_211742106.1">
    <property type="nucleotide sequence ID" value="NZ_JAGXBY010000004.1"/>
</dbReference>